<dbReference type="CDD" id="cd03590">
    <property type="entry name" value="CLECT_DC-SIGN_like"/>
    <property type="match status" value="1"/>
</dbReference>
<dbReference type="PROSITE" id="PS00615">
    <property type="entry name" value="C_TYPE_LECTIN_1"/>
    <property type="match status" value="1"/>
</dbReference>
<proteinExistence type="predicted"/>
<feature type="transmembrane region" description="Helical" evidence="3">
    <location>
        <begin position="68"/>
        <end position="87"/>
    </location>
</feature>
<keyword evidence="6" id="KW-1185">Reference proteome</keyword>
<feature type="domain" description="C-type lectin" evidence="4">
    <location>
        <begin position="128"/>
        <end position="242"/>
    </location>
</feature>
<sequence length="247" mass="28727">MCHTGRQSASVDGETFKATFAAAKETVDRVFASVLHAHICRGSGDFIVYLAPEDRNFLRQKLRSSRTVYVLLALSYLLIVILFVVSLSRVSMLSSQLNEMRKELKRNNSSNDFKLFPCGPEAREWEYFSGKCYYFSLHATSWQRAKELCEEEHSFLAIINSHAKQNFIMYRTRNQRFWIGLSDRNAEGEWKWIDGSDSTTGFTYWKEGEPNNSDQNEDCAHVWTYGEWNDVYCTYECYYICEKPAPP</sequence>
<keyword evidence="2" id="KW-1015">Disulfide bond</keyword>
<accession>M7BFM7</accession>
<protein>
    <submittedName>
        <fullName evidence="5">Hepatic lectin</fullName>
    </submittedName>
</protein>
<keyword evidence="1 5" id="KW-0430">Lectin</keyword>
<dbReference type="SUPFAM" id="SSF56436">
    <property type="entry name" value="C-type lectin-like"/>
    <property type="match status" value="1"/>
</dbReference>
<evidence type="ECO:0000259" key="4">
    <source>
        <dbReference type="PROSITE" id="PS50041"/>
    </source>
</evidence>
<name>M7BFM7_CHEMY</name>
<dbReference type="SMART" id="SM00034">
    <property type="entry name" value="CLECT"/>
    <property type="match status" value="1"/>
</dbReference>
<reference evidence="6" key="1">
    <citation type="journal article" date="2013" name="Nat. Genet.">
        <title>The draft genomes of soft-shell turtle and green sea turtle yield insights into the development and evolution of the turtle-specific body plan.</title>
        <authorList>
            <person name="Wang Z."/>
            <person name="Pascual-Anaya J."/>
            <person name="Zadissa A."/>
            <person name="Li W."/>
            <person name="Niimura Y."/>
            <person name="Huang Z."/>
            <person name="Li C."/>
            <person name="White S."/>
            <person name="Xiong Z."/>
            <person name="Fang D."/>
            <person name="Wang B."/>
            <person name="Ming Y."/>
            <person name="Chen Y."/>
            <person name="Zheng Y."/>
            <person name="Kuraku S."/>
            <person name="Pignatelli M."/>
            <person name="Herrero J."/>
            <person name="Beal K."/>
            <person name="Nozawa M."/>
            <person name="Li Q."/>
            <person name="Wang J."/>
            <person name="Zhang H."/>
            <person name="Yu L."/>
            <person name="Shigenobu S."/>
            <person name="Wang J."/>
            <person name="Liu J."/>
            <person name="Flicek P."/>
            <person name="Searle S."/>
            <person name="Wang J."/>
            <person name="Kuratani S."/>
            <person name="Yin Y."/>
            <person name="Aken B."/>
            <person name="Zhang G."/>
            <person name="Irie N."/>
        </authorList>
    </citation>
    <scope>NUCLEOTIDE SEQUENCE [LARGE SCALE GENOMIC DNA]</scope>
</reference>
<gene>
    <name evidence="5" type="ORF">UY3_11993</name>
</gene>
<evidence type="ECO:0000313" key="6">
    <source>
        <dbReference type="Proteomes" id="UP000031443"/>
    </source>
</evidence>
<organism evidence="5 6">
    <name type="scientific">Chelonia mydas</name>
    <name type="common">Green sea-turtle</name>
    <name type="synonym">Chelonia agassizi</name>
    <dbReference type="NCBI Taxonomy" id="8469"/>
    <lineage>
        <taxon>Eukaryota</taxon>
        <taxon>Metazoa</taxon>
        <taxon>Chordata</taxon>
        <taxon>Craniata</taxon>
        <taxon>Vertebrata</taxon>
        <taxon>Euteleostomi</taxon>
        <taxon>Archelosauria</taxon>
        <taxon>Testudinata</taxon>
        <taxon>Testudines</taxon>
        <taxon>Cryptodira</taxon>
        <taxon>Durocryptodira</taxon>
        <taxon>Americhelydia</taxon>
        <taxon>Chelonioidea</taxon>
        <taxon>Cheloniidae</taxon>
        <taxon>Chelonia</taxon>
    </lineage>
</organism>
<dbReference type="STRING" id="8469.M7BFM7"/>
<dbReference type="Proteomes" id="UP000031443">
    <property type="component" value="Unassembled WGS sequence"/>
</dbReference>
<keyword evidence="3" id="KW-0472">Membrane</keyword>
<dbReference type="PROSITE" id="PS50041">
    <property type="entry name" value="C_TYPE_LECTIN_2"/>
    <property type="match status" value="1"/>
</dbReference>
<dbReference type="EMBL" id="KB547907">
    <property type="protein sequence ID" value="EMP30883.1"/>
    <property type="molecule type" value="Genomic_DNA"/>
</dbReference>
<evidence type="ECO:0000313" key="5">
    <source>
        <dbReference type="EMBL" id="EMP30883.1"/>
    </source>
</evidence>
<dbReference type="InterPro" id="IPR018378">
    <property type="entry name" value="C-type_lectin_CS"/>
</dbReference>
<dbReference type="AlphaFoldDB" id="M7BFM7"/>
<dbReference type="InterPro" id="IPR050111">
    <property type="entry name" value="C-type_lectin/snaclec_domain"/>
</dbReference>
<dbReference type="PANTHER" id="PTHR22803">
    <property type="entry name" value="MANNOSE, PHOSPHOLIPASE, LECTIN RECEPTOR RELATED"/>
    <property type="match status" value="1"/>
</dbReference>
<dbReference type="Pfam" id="PF00059">
    <property type="entry name" value="Lectin_C"/>
    <property type="match status" value="1"/>
</dbReference>
<dbReference type="eggNOG" id="KOG4297">
    <property type="taxonomic scope" value="Eukaryota"/>
</dbReference>
<dbReference type="InterPro" id="IPR033989">
    <property type="entry name" value="CD209-like_CTLD"/>
</dbReference>
<keyword evidence="3" id="KW-1133">Transmembrane helix</keyword>
<evidence type="ECO:0000256" key="1">
    <source>
        <dbReference type="ARBA" id="ARBA00022734"/>
    </source>
</evidence>
<dbReference type="Gene3D" id="3.10.100.10">
    <property type="entry name" value="Mannose-Binding Protein A, subunit A"/>
    <property type="match status" value="1"/>
</dbReference>
<dbReference type="GO" id="GO:0030246">
    <property type="term" value="F:carbohydrate binding"/>
    <property type="evidence" value="ECO:0007669"/>
    <property type="project" value="UniProtKB-KW"/>
</dbReference>
<keyword evidence="3" id="KW-0812">Transmembrane</keyword>
<evidence type="ECO:0000256" key="3">
    <source>
        <dbReference type="SAM" id="Phobius"/>
    </source>
</evidence>
<dbReference type="InterPro" id="IPR016187">
    <property type="entry name" value="CTDL_fold"/>
</dbReference>
<evidence type="ECO:0000256" key="2">
    <source>
        <dbReference type="ARBA" id="ARBA00023157"/>
    </source>
</evidence>
<dbReference type="InterPro" id="IPR001304">
    <property type="entry name" value="C-type_lectin-like"/>
</dbReference>
<dbReference type="InterPro" id="IPR016186">
    <property type="entry name" value="C-type_lectin-like/link_sf"/>
</dbReference>